<gene>
    <name evidence="4" type="ORF">DPV69_05300</name>
</gene>
<dbReference type="Pfam" id="PF13715">
    <property type="entry name" value="CarbopepD_reg_2"/>
    <property type="match status" value="1"/>
</dbReference>
<dbReference type="Pfam" id="PF07715">
    <property type="entry name" value="Plug"/>
    <property type="match status" value="1"/>
</dbReference>
<feature type="signal peptide" evidence="2">
    <location>
        <begin position="1"/>
        <end position="20"/>
    </location>
</feature>
<dbReference type="InterPro" id="IPR051802">
    <property type="entry name" value="YfhM-like"/>
</dbReference>
<keyword evidence="2" id="KW-0732">Signal</keyword>
<comment type="subcellular location">
    <subcellularLocation>
        <location evidence="1">Cell outer membrane</location>
        <topology evidence="1">Multi-pass membrane protein</topology>
    </subcellularLocation>
</comment>
<feature type="domain" description="Alpha-2-macroglobulin" evidence="3">
    <location>
        <begin position="1296"/>
        <end position="1386"/>
    </location>
</feature>
<evidence type="ECO:0000313" key="4">
    <source>
        <dbReference type="EMBL" id="RWU10748.1"/>
    </source>
</evidence>
<keyword evidence="1" id="KW-0812">Transmembrane</keyword>
<dbReference type="PANTHER" id="PTHR40094">
    <property type="entry name" value="ALPHA-2-MACROGLOBULIN HOMOLOG"/>
    <property type="match status" value="1"/>
</dbReference>
<comment type="caution">
    <text evidence="4">The sequence shown here is derived from an EMBL/GenBank/DDBJ whole genome shotgun (WGS) entry which is preliminary data.</text>
</comment>
<evidence type="ECO:0000256" key="1">
    <source>
        <dbReference type="PROSITE-ProRule" id="PRU01360"/>
    </source>
</evidence>
<dbReference type="InterPro" id="IPR008969">
    <property type="entry name" value="CarboxyPept-like_regulatory"/>
</dbReference>
<dbReference type="InterPro" id="IPR012910">
    <property type="entry name" value="Plug_dom"/>
</dbReference>
<dbReference type="PROSITE" id="PS51257">
    <property type="entry name" value="PROKAR_LIPOPROTEIN"/>
    <property type="match status" value="1"/>
</dbReference>
<dbReference type="Pfam" id="PF00207">
    <property type="entry name" value="A2M"/>
    <property type="match status" value="1"/>
</dbReference>
<keyword evidence="1" id="KW-1134">Transmembrane beta strand</keyword>
<dbReference type="Pfam" id="PF17973">
    <property type="entry name" value="bMG10"/>
    <property type="match status" value="1"/>
</dbReference>
<evidence type="ECO:0000259" key="3">
    <source>
        <dbReference type="SMART" id="SM01360"/>
    </source>
</evidence>
<keyword evidence="5" id="KW-1185">Reference proteome</keyword>
<reference evidence="4 5" key="1">
    <citation type="submission" date="2018-06" db="EMBL/GenBank/DDBJ databases">
        <title>Pedobacter endophyticus sp. nov., an endophytic bacterium isolated from a leaf of Triticum aestivum.</title>
        <authorList>
            <person name="Zhang L."/>
        </authorList>
    </citation>
    <scope>NUCLEOTIDE SEQUENCE [LARGE SCALE GENOMIC DNA]</scope>
    <source>
        <strain evidence="4 5">CM134L-2</strain>
    </source>
</reference>
<dbReference type="NCBIfam" id="TIGR04057">
    <property type="entry name" value="SusC_RagA_signa"/>
    <property type="match status" value="1"/>
</dbReference>
<dbReference type="PROSITE" id="PS52016">
    <property type="entry name" value="TONB_DEPENDENT_REC_3"/>
    <property type="match status" value="1"/>
</dbReference>
<dbReference type="RefSeq" id="WP_113646233.1">
    <property type="nucleotide sequence ID" value="NZ_QMHN01000001.1"/>
</dbReference>
<name>A0A3S4RTS7_9SPHI</name>
<dbReference type="GO" id="GO:0004866">
    <property type="term" value="F:endopeptidase inhibitor activity"/>
    <property type="evidence" value="ECO:0007669"/>
    <property type="project" value="InterPro"/>
</dbReference>
<keyword evidence="1" id="KW-0813">Transport</keyword>
<evidence type="ECO:0000313" key="5">
    <source>
        <dbReference type="Proteomes" id="UP000284120"/>
    </source>
</evidence>
<accession>A0A3S4RTS7</accession>
<keyword evidence="1" id="KW-0472">Membrane</keyword>
<dbReference type="InterPro" id="IPR037066">
    <property type="entry name" value="Plug_dom_sf"/>
</dbReference>
<dbReference type="PANTHER" id="PTHR40094:SF1">
    <property type="entry name" value="UBIQUITIN DOMAIN-CONTAINING PROTEIN"/>
    <property type="match status" value="1"/>
</dbReference>
<dbReference type="Gene3D" id="2.170.130.10">
    <property type="entry name" value="TonB-dependent receptor, plug domain"/>
    <property type="match status" value="1"/>
</dbReference>
<sequence length="1923" mass="220895">MKIHFTLFTLALLACLNVVAQQKLSNSKTSGGYTYIYRLTDKEMLDIALEGKYAINDSYLHTKIDSFKIAAKYPRKLHYGNYLYATPVKNKWEYVLKDRKNVEIAFVNDQKHFQFYVKDLKGNLIKDAEVQIGKGKKATYDEATGLYTSSYQKKEDVIKVKYQDVSSFFSFEIDERYNYKEDWSLAKRILYSSPVRYTWMPFKNLYRKIKYSNKKQKQYKGYMVFSKPKYKPLDTVQFKAYVVDKSGKEIKPQDLDVVLFKDYQSKKTLTTLKPYRNGAYEYSFVLADSLNMTLDKRYQVWLVEKGKEANEGVVLSDGFNYEEYELKSIDFNLRASKSTFAKNDSVMLFMKATDENELAVPDGRVKLSVVTSDVRKYTTQVVFVPDTLWTKEIKLEPVGETKLVIPAHVFPNAEINFRVNAQFLNSNNESRNANVSLTREDVEADLITVKLEKDSLAFYNGEGIAFNKAFLLKSFSFNDELLDSLTINTPKIKADYRAEYYELRYAGKQQDYYLADNKPQLSIAAQHTKDSVRIQINNEHKIPFWYIVFSGNAVKFKGYATKLDTLIKHSNAKAVHISISYFWDNEERTHQASTFYNPNELNVKFIAPDMVYPGQKVNMLVKVTDVDSKPVADVDVTAYAHTTKFGEVRQPNLPRFSKSYYSRKLKDIVEADELTASGNFKLLWAKWAKSLRLDTVEYYRFTNHNDLYITTENAKNNITQFAPFVINDGQIEPVNVVYVDDIPVFFDKADQLTSYAFEITPGKHKIGLRTVNKKVVLKEVEMIAGKKTIFSVSSQSNNANTMVSDEKNVLSDQEAQRLDRYMMRITNFNKPYEKLLMGYDSTTVLLNAPQKNVGAEFLVGPFKDNLLMYKTEDFSHQFIRESGYTYTFFPGLIKQKSFQGPFAFDRTLSSTPKLGNDSYLQHVINKIEIDSIWNDYLDLRSYTTALFQNEQPRDEHIGRLRFKLADSLIKSPYLKNIVIYQPERPSFMHIYQGNSQWEIRLEEGTYKIMFLLKDNSYYLVENVKVKPNGVNYYEWSLLKAKKADQKSVELDKYIKSLKRSNNKIDSKVLEVVNDEYIDYTLFKNLVTGRVLAKSDKSPLPGVMIKIVGVKEGVFTNANGYFKIDAPEKGKISFMSIGFNTVEKEIKSGNLGDVYLEESTSSLQEVVITGYGTMMRKEMTGSVSSISFESALAGKVAGVSLGGSDKIMIRGAASINANEQPLVIIDGVPFSGDMASLNKDDLADITVLKDASAVAIYGARAANGVLIIKTKKGNSAMNEAGELVTQQQTMRTNFSDVGFWKPKLNTDNDGNATFVVKFPDDITSWNAKVIAMNGKKQSGTTTAKIKSFKSLSANLTAPQFAIKGDSINIIGKLMNYSPIAEKVVRKMSYNQQSLLNSTVTIKNSLIDTIPVKAIAEKDSLHFEYTLTQDNGYFDGEIRKIPVFEKGIKETKGYFNALHSDTTIHYNFDKRLGKVMVRAEASVFPVLLDEMEHLYRYEYLCNEQMASKLKALLLQKQLKSYLKQDFKYEKEIKNLIRKLNATQKNQGTWGWWQDGDEEIWISLHVIEALLLSEKDGYQVKLNKDKIYNYLRRQLVDQQDYSKLKVVELIQLLNNKEVTKDWLKAIEKSKTLYFVPTLYDKLSLMYLKQIAGMKVNIDSLLKIKKNTMFGNSYWGENKAGFWDNHIQNTLLAYKILKASGGNQQEQQKIVNYFLEQRRDGKWRNTYESSLILEMIVPELLKRKTDQKPTELVLNGNVVKQFPYQQELDKNDQLSLQKKGEMPIYFAAYQQFQNINPTKVDKEFVVRTSISQKGKVNQILKAGEVATLKIEVDVKADADYVMIEVPIPAGCSYENKTKGYWGLETHREYFKEKTSIFCTKLKQGKYTFEISLMPRYNGQYTLNPAKAEMMYFPVFFGREDMKSIRIN</sequence>
<organism evidence="4 5">
    <name type="scientific">Pedobacter chitinilyticus</name>
    <dbReference type="NCBI Taxonomy" id="2233776"/>
    <lineage>
        <taxon>Bacteria</taxon>
        <taxon>Pseudomonadati</taxon>
        <taxon>Bacteroidota</taxon>
        <taxon>Sphingobacteriia</taxon>
        <taxon>Sphingobacteriales</taxon>
        <taxon>Sphingobacteriaceae</taxon>
        <taxon>Pedobacter</taxon>
    </lineage>
</organism>
<dbReference type="SUPFAM" id="SSF48239">
    <property type="entry name" value="Terpenoid cyclases/Protein prenyltransferases"/>
    <property type="match status" value="1"/>
</dbReference>
<dbReference type="InterPro" id="IPR039426">
    <property type="entry name" value="TonB-dep_rcpt-like"/>
</dbReference>
<dbReference type="OrthoDB" id="9767116at2"/>
<protein>
    <recommendedName>
        <fullName evidence="3">Alpha-2-macroglobulin domain-containing protein</fullName>
    </recommendedName>
</protein>
<proteinExistence type="inferred from homology"/>
<dbReference type="Gene3D" id="1.50.10.20">
    <property type="match status" value="1"/>
</dbReference>
<dbReference type="Gene3D" id="2.20.130.20">
    <property type="match status" value="1"/>
</dbReference>
<comment type="similarity">
    <text evidence="1">Belongs to the TonB-dependent receptor family.</text>
</comment>
<dbReference type="SUPFAM" id="SSF49464">
    <property type="entry name" value="Carboxypeptidase regulatory domain-like"/>
    <property type="match status" value="1"/>
</dbReference>
<dbReference type="SMART" id="SM01360">
    <property type="entry name" value="A2M"/>
    <property type="match status" value="1"/>
</dbReference>
<dbReference type="SUPFAM" id="SSF56935">
    <property type="entry name" value="Porins"/>
    <property type="match status" value="1"/>
</dbReference>
<dbReference type="Proteomes" id="UP000284120">
    <property type="component" value="Unassembled WGS sequence"/>
</dbReference>
<keyword evidence="1" id="KW-0998">Cell outer membrane</keyword>
<dbReference type="InterPro" id="IPR041246">
    <property type="entry name" value="Bact_MG10"/>
</dbReference>
<dbReference type="InterPro" id="IPR023997">
    <property type="entry name" value="TonB-dep_OMP_SusC/RagA_CS"/>
</dbReference>
<dbReference type="EMBL" id="SAYW01000001">
    <property type="protein sequence ID" value="RWU10748.1"/>
    <property type="molecule type" value="Genomic_DNA"/>
</dbReference>
<dbReference type="InterPro" id="IPR001599">
    <property type="entry name" value="Macroglobln_a2"/>
</dbReference>
<feature type="chain" id="PRO_5018533126" description="Alpha-2-macroglobulin domain-containing protein" evidence="2">
    <location>
        <begin position="21"/>
        <end position="1923"/>
    </location>
</feature>
<dbReference type="GO" id="GO:0009279">
    <property type="term" value="C:cell outer membrane"/>
    <property type="evidence" value="ECO:0007669"/>
    <property type="project" value="UniProtKB-SubCell"/>
</dbReference>
<dbReference type="InterPro" id="IPR008930">
    <property type="entry name" value="Terpenoid_cyclase/PrenylTrfase"/>
</dbReference>
<evidence type="ECO:0000256" key="2">
    <source>
        <dbReference type="SAM" id="SignalP"/>
    </source>
</evidence>